<accession>A0A4V2USF6</accession>
<organism evidence="1 2">
    <name type="scientific">Tepidibacillus fermentans</name>
    <dbReference type="NCBI Taxonomy" id="1281767"/>
    <lineage>
        <taxon>Bacteria</taxon>
        <taxon>Bacillati</taxon>
        <taxon>Bacillota</taxon>
        <taxon>Bacilli</taxon>
        <taxon>Bacillales</taxon>
        <taxon>Bacillaceae</taxon>
        <taxon>Tepidibacillus</taxon>
    </lineage>
</organism>
<evidence type="ECO:0000313" key="1">
    <source>
        <dbReference type="EMBL" id="TCS81262.1"/>
    </source>
</evidence>
<dbReference type="AlphaFoldDB" id="A0A4V2USF6"/>
<protein>
    <recommendedName>
        <fullName evidence="3">ComK protein</fullName>
    </recommendedName>
</protein>
<dbReference type="OrthoDB" id="2381246at2"/>
<dbReference type="Proteomes" id="UP000295788">
    <property type="component" value="Unassembled WGS sequence"/>
</dbReference>
<comment type="caution">
    <text evidence="1">The sequence shown here is derived from an EMBL/GenBank/DDBJ whole genome shotgun (WGS) entry which is preliminary data.</text>
</comment>
<gene>
    <name evidence="1" type="ORF">EDD72_11320</name>
</gene>
<keyword evidence="2" id="KW-1185">Reference proteome</keyword>
<proteinExistence type="predicted"/>
<sequence length="173" mass="20198">MKKNQFYPFMLKGSAFFAEPIQDRGLLLKVLYQDGTKEIFSTTAQSFLNQMIHFFGYDLVPLRKQYGQAIGKQQMVPLPLLEDWILIPLKLSNQPNGEFFTGWVVAQSMVHMEEENKSITKLFLEGNHMIYCGHRLSFCDQQIRHVALVQHRYRLLHGKGNLQLKEGRLSYFL</sequence>
<dbReference type="EMBL" id="SMAB01000013">
    <property type="protein sequence ID" value="TCS81262.1"/>
    <property type="molecule type" value="Genomic_DNA"/>
</dbReference>
<evidence type="ECO:0000313" key="2">
    <source>
        <dbReference type="Proteomes" id="UP000295788"/>
    </source>
</evidence>
<dbReference type="RefSeq" id="WP_132769352.1">
    <property type="nucleotide sequence ID" value="NZ_SMAB01000013.1"/>
</dbReference>
<reference evidence="1 2" key="1">
    <citation type="submission" date="2019-03" db="EMBL/GenBank/DDBJ databases">
        <title>Genomic Encyclopedia of Type Strains, Phase IV (KMG-IV): sequencing the most valuable type-strain genomes for metagenomic binning, comparative biology and taxonomic classification.</title>
        <authorList>
            <person name="Goeker M."/>
        </authorList>
    </citation>
    <scope>NUCLEOTIDE SEQUENCE [LARGE SCALE GENOMIC DNA]</scope>
    <source>
        <strain evidence="1 2">DSM 23802</strain>
    </source>
</reference>
<evidence type="ECO:0008006" key="3">
    <source>
        <dbReference type="Google" id="ProtNLM"/>
    </source>
</evidence>
<name>A0A4V2USF6_9BACI</name>